<evidence type="ECO:0008006" key="3">
    <source>
        <dbReference type="Google" id="ProtNLM"/>
    </source>
</evidence>
<dbReference type="Proteomes" id="UP000092444">
    <property type="component" value="Unassembled WGS sequence"/>
</dbReference>
<proteinExistence type="predicted"/>
<evidence type="ECO:0000313" key="1">
    <source>
        <dbReference type="EnsemblMetazoa" id="GMOY014128.P1280"/>
    </source>
</evidence>
<dbReference type="EnsemblMetazoa" id="GMOY014128.R1280">
    <property type="protein sequence ID" value="GMOY014128.P1280"/>
    <property type="gene ID" value="GMOY014128"/>
</dbReference>
<keyword evidence="2" id="KW-1185">Reference proteome</keyword>
<evidence type="ECO:0000313" key="2">
    <source>
        <dbReference type="Proteomes" id="UP000092444"/>
    </source>
</evidence>
<protein>
    <recommendedName>
        <fullName evidence="3">V-SNARE coiled-coil homology domain-containing protein</fullName>
    </recommendedName>
</protein>
<accession>A0ABK9NG18</accession>
<sequence length="72" mass="8033">MGASTECILMEANKLQQKNNTTQEDCNTTGTGDNIREELNIMSEMIHNSQEGLNTIAEASTHTRRSAKNRLH</sequence>
<dbReference type="EMBL" id="CCAG010009093">
    <property type="status" value="NOT_ANNOTATED_CDS"/>
    <property type="molecule type" value="Genomic_DNA"/>
</dbReference>
<reference evidence="1" key="1">
    <citation type="submission" date="2025-05" db="UniProtKB">
        <authorList>
            <consortium name="EnsemblMetazoa"/>
        </authorList>
    </citation>
    <scope>IDENTIFICATION</scope>
    <source>
        <strain evidence="1">Yale</strain>
    </source>
</reference>
<name>A0ABK9NG18_GLOMM</name>
<organism evidence="1 2">
    <name type="scientific">Glossina morsitans morsitans</name>
    <name type="common">Savannah tsetse fly</name>
    <dbReference type="NCBI Taxonomy" id="37546"/>
    <lineage>
        <taxon>Eukaryota</taxon>
        <taxon>Metazoa</taxon>
        <taxon>Ecdysozoa</taxon>
        <taxon>Arthropoda</taxon>
        <taxon>Hexapoda</taxon>
        <taxon>Insecta</taxon>
        <taxon>Pterygota</taxon>
        <taxon>Neoptera</taxon>
        <taxon>Endopterygota</taxon>
        <taxon>Diptera</taxon>
        <taxon>Brachycera</taxon>
        <taxon>Muscomorpha</taxon>
        <taxon>Hippoboscoidea</taxon>
        <taxon>Glossinidae</taxon>
        <taxon>Glossina</taxon>
    </lineage>
</organism>